<evidence type="ECO:0000256" key="7">
    <source>
        <dbReference type="ARBA" id="ARBA00023242"/>
    </source>
</evidence>
<gene>
    <name evidence="12" type="ORF">HYPSUDRAFT_133440</name>
</gene>
<keyword evidence="7" id="KW-0539">Nucleus</keyword>
<sequence length="271" mass="30480">MSSDTSSSVNPATPRYIPVIDKAPPRPAPTLEYSWREYNADAQVLYIRDHIEANKQLSRLPESATVFGFDLEWKPTYRRGDGENPVALVQLANDKTIFLLQITRMKEFPEKLAQLLANPLVVKTGVAIQSDAKKIFADWKIPMANCVDLTLLVRTVDNARWAGKYNSSLGLARLIEAYEYRLLTKGATRSNWEANLSAVQIEYACNDAHAGFVLYQKLAALQAAMPVQPKAGWFTFNYASGHMKDEEGFPWQPQNPNYDPGPPPPPREPRE</sequence>
<dbReference type="InterPro" id="IPR012337">
    <property type="entry name" value="RNaseH-like_sf"/>
</dbReference>
<evidence type="ECO:0000313" key="12">
    <source>
        <dbReference type="EMBL" id="KJA26014.1"/>
    </source>
</evidence>
<feature type="non-terminal residue" evidence="12">
    <location>
        <position position="271"/>
    </location>
</feature>
<dbReference type="CDD" id="cd06141">
    <property type="entry name" value="WRN_exo"/>
    <property type="match status" value="1"/>
</dbReference>
<dbReference type="GO" id="GO:0006139">
    <property type="term" value="P:nucleobase-containing compound metabolic process"/>
    <property type="evidence" value="ECO:0007669"/>
    <property type="project" value="InterPro"/>
</dbReference>
<dbReference type="GO" id="GO:0005634">
    <property type="term" value="C:nucleus"/>
    <property type="evidence" value="ECO:0007669"/>
    <property type="project" value="UniProtKB-SubCell"/>
</dbReference>
<dbReference type="Proteomes" id="UP000054270">
    <property type="component" value="Unassembled WGS sequence"/>
</dbReference>
<accession>A0A0D2P520</accession>
<evidence type="ECO:0000259" key="11">
    <source>
        <dbReference type="SMART" id="SM00474"/>
    </source>
</evidence>
<dbReference type="SUPFAM" id="SSF53098">
    <property type="entry name" value="Ribonuclease H-like"/>
    <property type="match status" value="1"/>
</dbReference>
<keyword evidence="3" id="KW-0479">Metal-binding</keyword>
<dbReference type="GO" id="GO:0046872">
    <property type="term" value="F:metal ion binding"/>
    <property type="evidence" value="ECO:0007669"/>
    <property type="project" value="UniProtKB-KW"/>
</dbReference>
<dbReference type="GO" id="GO:0003676">
    <property type="term" value="F:nucleic acid binding"/>
    <property type="evidence" value="ECO:0007669"/>
    <property type="project" value="InterPro"/>
</dbReference>
<keyword evidence="13" id="KW-1185">Reference proteome</keyword>
<dbReference type="PANTHER" id="PTHR13620:SF109">
    <property type="entry name" value="3'-5' EXONUCLEASE"/>
    <property type="match status" value="1"/>
</dbReference>
<evidence type="ECO:0000256" key="4">
    <source>
        <dbReference type="ARBA" id="ARBA00022801"/>
    </source>
</evidence>
<keyword evidence="2" id="KW-0540">Nuclease</keyword>
<feature type="compositionally biased region" description="Polar residues" evidence="10">
    <location>
        <begin position="1"/>
        <end position="11"/>
    </location>
</feature>
<feature type="region of interest" description="Disordered" evidence="10">
    <location>
        <begin position="245"/>
        <end position="271"/>
    </location>
</feature>
<evidence type="ECO:0000256" key="5">
    <source>
        <dbReference type="ARBA" id="ARBA00022839"/>
    </source>
</evidence>
<evidence type="ECO:0000256" key="9">
    <source>
        <dbReference type="ARBA" id="ARBA00042761"/>
    </source>
</evidence>
<dbReference type="InterPro" id="IPR002562">
    <property type="entry name" value="3'-5'_exonuclease_dom"/>
</dbReference>
<dbReference type="Gene3D" id="3.30.420.10">
    <property type="entry name" value="Ribonuclease H-like superfamily/Ribonuclease H"/>
    <property type="match status" value="1"/>
</dbReference>
<dbReference type="STRING" id="945553.A0A0D2P520"/>
<reference evidence="13" key="1">
    <citation type="submission" date="2014-04" db="EMBL/GenBank/DDBJ databases">
        <title>Evolutionary Origins and Diversification of the Mycorrhizal Mutualists.</title>
        <authorList>
            <consortium name="DOE Joint Genome Institute"/>
            <consortium name="Mycorrhizal Genomics Consortium"/>
            <person name="Kohler A."/>
            <person name="Kuo A."/>
            <person name="Nagy L.G."/>
            <person name="Floudas D."/>
            <person name="Copeland A."/>
            <person name="Barry K.W."/>
            <person name="Cichocki N."/>
            <person name="Veneault-Fourrey C."/>
            <person name="LaButti K."/>
            <person name="Lindquist E.A."/>
            <person name="Lipzen A."/>
            <person name="Lundell T."/>
            <person name="Morin E."/>
            <person name="Murat C."/>
            <person name="Riley R."/>
            <person name="Ohm R."/>
            <person name="Sun H."/>
            <person name="Tunlid A."/>
            <person name="Henrissat B."/>
            <person name="Grigoriev I.V."/>
            <person name="Hibbett D.S."/>
            <person name="Martin F."/>
        </authorList>
    </citation>
    <scope>NUCLEOTIDE SEQUENCE [LARGE SCALE GENOMIC DNA]</scope>
    <source>
        <strain evidence="13">FD-334 SS-4</strain>
    </source>
</reference>
<name>A0A0D2P520_HYPSF</name>
<feature type="region of interest" description="Disordered" evidence="10">
    <location>
        <begin position="1"/>
        <end position="23"/>
    </location>
</feature>
<comment type="subcellular location">
    <subcellularLocation>
        <location evidence="1">Nucleus</location>
    </subcellularLocation>
</comment>
<feature type="compositionally biased region" description="Pro residues" evidence="10">
    <location>
        <begin position="259"/>
        <end position="271"/>
    </location>
</feature>
<organism evidence="12 13">
    <name type="scientific">Hypholoma sublateritium (strain FD-334 SS-4)</name>
    <dbReference type="NCBI Taxonomy" id="945553"/>
    <lineage>
        <taxon>Eukaryota</taxon>
        <taxon>Fungi</taxon>
        <taxon>Dikarya</taxon>
        <taxon>Basidiomycota</taxon>
        <taxon>Agaricomycotina</taxon>
        <taxon>Agaricomycetes</taxon>
        <taxon>Agaricomycetidae</taxon>
        <taxon>Agaricales</taxon>
        <taxon>Agaricineae</taxon>
        <taxon>Strophariaceae</taxon>
        <taxon>Hypholoma</taxon>
    </lineage>
</organism>
<dbReference type="PANTHER" id="PTHR13620">
    <property type="entry name" value="3-5 EXONUCLEASE"/>
    <property type="match status" value="1"/>
</dbReference>
<dbReference type="GO" id="GO:0008408">
    <property type="term" value="F:3'-5' exonuclease activity"/>
    <property type="evidence" value="ECO:0007669"/>
    <property type="project" value="InterPro"/>
</dbReference>
<dbReference type="SMART" id="SM00474">
    <property type="entry name" value="35EXOc"/>
    <property type="match status" value="1"/>
</dbReference>
<dbReference type="AlphaFoldDB" id="A0A0D2P520"/>
<evidence type="ECO:0000256" key="1">
    <source>
        <dbReference type="ARBA" id="ARBA00004123"/>
    </source>
</evidence>
<evidence type="ECO:0000256" key="3">
    <source>
        <dbReference type="ARBA" id="ARBA00022723"/>
    </source>
</evidence>
<evidence type="ECO:0000256" key="6">
    <source>
        <dbReference type="ARBA" id="ARBA00022842"/>
    </source>
</evidence>
<protein>
    <recommendedName>
        <fullName evidence="8">3'-5' exonuclease</fullName>
    </recommendedName>
    <alternativeName>
        <fullName evidence="9">Werner Syndrome-like exonuclease</fullName>
    </alternativeName>
</protein>
<dbReference type="OMA" id="PHARCYS"/>
<dbReference type="InterPro" id="IPR051132">
    <property type="entry name" value="3-5_Exonuclease_domain"/>
</dbReference>
<keyword evidence="5" id="KW-0269">Exonuclease</keyword>
<proteinExistence type="predicted"/>
<dbReference type="EMBL" id="KN817529">
    <property type="protein sequence ID" value="KJA26014.1"/>
    <property type="molecule type" value="Genomic_DNA"/>
</dbReference>
<evidence type="ECO:0000256" key="8">
    <source>
        <dbReference type="ARBA" id="ARBA00040531"/>
    </source>
</evidence>
<dbReference type="InterPro" id="IPR036397">
    <property type="entry name" value="RNaseH_sf"/>
</dbReference>
<evidence type="ECO:0000313" key="13">
    <source>
        <dbReference type="Proteomes" id="UP000054270"/>
    </source>
</evidence>
<keyword evidence="4" id="KW-0378">Hydrolase</keyword>
<evidence type="ECO:0000256" key="2">
    <source>
        <dbReference type="ARBA" id="ARBA00022722"/>
    </source>
</evidence>
<dbReference type="Pfam" id="PF01612">
    <property type="entry name" value="DNA_pol_A_exo1"/>
    <property type="match status" value="1"/>
</dbReference>
<dbReference type="OrthoDB" id="1920326at2759"/>
<feature type="domain" description="3'-5' exonuclease" evidence="11">
    <location>
        <begin position="44"/>
        <end position="223"/>
    </location>
</feature>
<evidence type="ECO:0000256" key="10">
    <source>
        <dbReference type="SAM" id="MobiDB-lite"/>
    </source>
</evidence>
<keyword evidence="6" id="KW-0460">Magnesium</keyword>